<protein>
    <submittedName>
        <fullName evidence="1">Biotin--protein ligase</fullName>
    </submittedName>
</protein>
<evidence type="ECO:0000313" key="1">
    <source>
        <dbReference type="EMBL" id="RLV51427.1"/>
    </source>
</evidence>
<keyword evidence="2" id="KW-1185">Reference proteome</keyword>
<dbReference type="EMBL" id="RDBF01000190">
    <property type="protein sequence ID" value="RLV51427.1"/>
    <property type="molecule type" value="Genomic_DNA"/>
</dbReference>
<dbReference type="Gene3D" id="3.30.390.50">
    <property type="entry name" value="CO dehydrogenase flavoprotein, C-terminal domain"/>
    <property type="match status" value="1"/>
</dbReference>
<dbReference type="AlphaFoldDB" id="A0A3L8P8N5"/>
<sequence length="64" mass="6845">MHGEFKVPNGKLVVADVDVRDGVLTDIRLSGDFFLEPEDALGRMSDALDGLPADAPATTFEQAI</sequence>
<organism evidence="1 2">
    <name type="scientific">Aeromicrobium phragmitis</name>
    <dbReference type="NCBI Taxonomy" id="2478914"/>
    <lineage>
        <taxon>Bacteria</taxon>
        <taxon>Bacillati</taxon>
        <taxon>Actinomycetota</taxon>
        <taxon>Actinomycetes</taxon>
        <taxon>Propionibacteriales</taxon>
        <taxon>Nocardioidaceae</taxon>
        <taxon>Aeromicrobium</taxon>
    </lineage>
</organism>
<dbReference type="GO" id="GO:0016874">
    <property type="term" value="F:ligase activity"/>
    <property type="evidence" value="ECO:0007669"/>
    <property type="project" value="UniProtKB-KW"/>
</dbReference>
<evidence type="ECO:0000313" key="2">
    <source>
        <dbReference type="Proteomes" id="UP000282515"/>
    </source>
</evidence>
<feature type="non-terminal residue" evidence="1">
    <location>
        <position position="64"/>
    </location>
</feature>
<name>A0A3L8P8N5_9ACTN</name>
<comment type="caution">
    <text evidence="1">The sequence shown here is derived from an EMBL/GenBank/DDBJ whole genome shotgun (WGS) entry which is preliminary data.</text>
</comment>
<gene>
    <name evidence="1" type="ORF">D9V41_16915</name>
</gene>
<proteinExistence type="predicted"/>
<dbReference type="Proteomes" id="UP000282515">
    <property type="component" value="Unassembled WGS sequence"/>
</dbReference>
<keyword evidence="1" id="KW-0436">Ligase</keyword>
<dbReference type="OrthoDB" id="9788148at2"/>
<accession>A0A3L8P8N5</accession>
<reference evidence="1 2" key="1">
    <citation type="submission" date="2018-10" db="EMBL/GenBank/DDBJ databases">
        <title>Aeromicrobium sp. 9W16Y-2 whole genome shotgun sequence.</title>
        <authorList>
            <person name="Li F."/>
        </authorList>
    </citation>
    <scope>NUCLEOTIDE SEQUENCE [LARGE SCALE GENOMIC DNA]</scope>
    <source>
        <strain evidence="1 2">9W16Y-2</strain>
    </source>
</reference>